<dbReference type="Gene3D" id="3.90.950.10">
    <property type="match status" value="1"/>
</dbReference>
<name>A0A5A7N4Z2_9PROT</name>
<protein>
    <recommendedName>
        <fullName evidence="6">Maf-like protein</fullName>
    </recommendedName>
</protein>
<dbReference type="SUPFAM" id="SSF52972">
    <property type="entry name" value="ITPase-like"/>
    <property type="match status" value="1"/>
</dbReference>
<dbReference type="Pfam" id="PF02545">
    <property type="entry name" value="Maf"/>
    <property type="match status" value="1"/>
</dbReference>
<dbReference type="GO" id="GO:0047429">
    <property type="term" value="F:nucleoside triphosphate diphosphatase activity"/>
    <property type="evidence" value="ECO:0007669"/>
    <property type="project" value="InterPro"/>
</dbReference>
<evidence type="ECO:0000313" key="4">
    <source>
        <dbReference type="EMBL" id="GER02460.1"/>
    </source>
</evidence>
<evidence type="ECO:0008006" key="6">
    <source>
        <dbReference type="Google" id="ProtNLM"/>
    </source>
</evidence>
<dbReference type="GO" id="GO:0009117">
    <property type="term" value="P:nucleotide metabolic process"/>
    <property type="evidence" value="ECO:0007669"/>
    <property type="project" value="UniProtKB-KW"/>
</dbReference>
<accession>A0A5A7N4Z2</accession>
<dbReference type="PANTHER" id="PTHR43213">
    <property type="entry name" value="BIFUNCTIONAL DTTP/UTP PYROPHOSPHATASE/METHYLTRANSFERASE PROTEIN-RELATED"/>
    <property type="match status" value="1"/>
</dbReference>
<keyword evidence="2" id="KW-0378">Hydrolase</keyword>
<dbReference type="InterPro" id="IPR003697">
    <property type="entry name" value="Maf-like"/>
</dbReference>
<dbReference type="PANTHER" id="PTHR43213:SF5">
    <property type="entry name" value="BIFUNCTIONAL DTTP_UTP PYROPHOSPHATASE_METHYLTRANSFERASE PROTEIN-RELATED"/>
    <property type="match status" value="1"/>
</dbReference>
<comment type="cofactor">
    <cofactor evidence="1">
        <name>a divalent metal cation</name>
        <dbReference type="ChEBI" id="CHEBI:60240"/>
    </cofactor>
</comment>
<evidence type="ECO:0000256" key="1">
    <source>
        <dbReference type="ARBA" id="ARBA00001968"/>
    </source>
</evidence>
<dbReference type="Proteomes" id="UP000324996">
    <property type="component" value="Unassembled WGS sequence"/>
</dbReference>
<sequence length="127" mass="13912">MNKPLILASKSPVRAKILRDAGLSFEVKASAMDEQPIKDHCLAQDQPDLLAIAPALAREKALAISHDWPGSYVIGADQTLIHDQTLLSKAADESSLRQQLLSLRGQTHHLHSAVALTFDGAILWQWD</sequence>
<dbReference type="EMBL" id="BKCN01000001">
    <property type="protein sequence ID" value="GER02460.1"/>
    <property type="molecule type" value="Genomic_DNA"/>
</dbReference>
<comment type="caution">
    <text evidence="4">The sequence shown here is derived from an EMBL/GenBank/DDBJ whole genome shotgun (WGS) entry which is preliminary data.</text>
</comment>
<dbReference type="CDD" id="cd00985">
    <property type="entry name" value="Maf_Ham1"/>
    <property type="match status" value="1"/>
</dbReference>
<reference evidence="4 5" key="1">
    <citation type="submission" date="2019-09" db="EMBL/GenBank/DDBJ databases">
        <title>NBRP : Genome information of microbial organism related human and environment.</title>
        <authorList>
            <person name="Hattori M."/>
            <person name="Oshima K."/>
            <person name="Inaba H."/>
            <person name="Suda W."/>
            <person name="Sakamoto M."/>
            <person name="Iino T."/>
            <person name="Kitahara M."/>
            <person name="Oshida Y."/>
            <person name="Iida T."/>
            <person name="Kudo T."/>
            <person name="Itoh T."/>
            <person name="Ohkuma M."/>
        </authorList>
    </citation>
    <scope>NUCLEOTIDE SEQUENCE [LARGE SCALE GENOMIC DNA]</scope>
    <source>
        <strain evidence="4 5">Q-1</strain>
    </source>
</reference>
<dbReference type="AlphaFoldDB" id="A0A5A7N4Z2"/>
<gene>
    <name evidence="4" type="ORF">JCM17846_01420</name>
</gene>
<proteinExistence type="predicted"/>
<dbReference type="InterPro" id="IPR029001">
    <property type="entry name" value="ITPase-like_fam"/>
</dbReference>
<evidence type="ECO:0000256" key="2">
    <source>
        <dbReference type="ARBA" id="ARBA00022801"/>
    </source>
</evidence>
<organism evidence="4 5">
    <name type="scientific">Iodidimonas nitroreducens</name>
    <dbReference type="NCBI Taxonomy" id="1236968"/>
    <lineage>
        <taxon>Bacteria</taxon>
        <taxon>Pseudomonadati</taxon>
        <taxon>Pseudomonadota</taxon>
        <taxon>Alphaproteobacteria</taxon>
        <taxon>Iodidimonadales</taxon>
        <taxon>Iodidimonadaceae</taxon>
        <taxon>Iodidimonas</taxon>
    </lineage>
</organism>
<evidence type="ECO:0000313" key="5">
    <source>
        <dbReference type="Proteomes" id="UP000324996"/>
    </source>
</evidence>
<keyword evidence="3" id="KW-0546">Nucleotide metabolism</keyword>
<evidence type="ECO:0000256" key="3">
    <source>
        <dbReference type="ARBA" id="ARBA00023080"/>
    </source>
</evidence>
<keyword evidence="5" id="KW-1185">Reference proteome</keyword>